<organism evidence="1 2">
    <name type="scientific">Acidithiobacillus caldus</name>
    <dbReference type="NCBI Taxonomy" id="33059"/>
    <lineage>
        <taxon>Bacteria</taxon>
        <taxon>Pseudomonadati</taxon>
        <taxon>Pseudomonadota</taxon>
        <taxon>Acidithiobacillia</taxon>
        <taxon>Acidithiobacillales</taxon>
        <taxon>Acidithiobacillaceae</taxon>
        <taxon>Acidithiobacillus</taxon>
    </lineage>
</organism>
<comment type="caution">
    <text evidence="1">The sequence shown here is derived from an EMBL/GenBank/DDBJ whole genome shotgun (WGS) entry which is preliminary data.</text>
</comment>
<dbReference type="EMBL" id="LZYH01000989">
    <property type="protein sequence ID" value="OFC43078.1"/>
    <property type="molecule type" value="Genomic_DNA"/>
</dbReference>
<proteinExistence type="predicted"/>
<dbReference type="AlphaFoldDB" id="A0A1E7YS65"/>
<dbReference type="Proteomes" id="UP000175707">
    <property type="component" value="Unassembled WGS sequence"/>
</dbReference>
<reference evidence="1 2" key="1">
    <citation type="submission" date="2016-06" db="EMBL/GenBank/DDBJ databases">
        <title>Gene turnover analysis identifies the evolutionary adaptation of the extremophile Acidithiobacillus caldus.</title>
        <authorList>
            <person name="Zhang X."/>
        </authorList>
    </citation>
    <scope>NUCLEOTIDE SEQUENCE [LARGE SCALE GENOMIC DNA]</scope>
    <source>
        <strain evidence="1 2">S1</strain>
    </source>
</reference>
<accession>A0A1E7YS65</accession>
<protein>
    <submittedName>
        <fullName evidence="1">Uncharacterized protein</fullName>
    </submittedName>
</protein>
<name>A0A1E7YS65_9PROT</name>
<evidence type="ECO:0000313" key="1">
    <source>
        <dbReference type="EMBL" id="OFC43078.1"/>
    </source>
</evidence>
<gene>
    <name evidence="1" type="ORF">BAE30_14750</name>
</gene>
<sequence length="125" mass="14685">MASIGDRLRKRFLWMSSDEALRAQAQARLLPGWEMECGADLEDFGDWQEILLRRFLVLDLDDAAIADPIVTIDTLRREYQLNIPVFCFGGDNERRLEARQARADRFFARDEIADRLEDFQKQFGW</sequence>
<evidence type="ECO:0000313" key="2">
    <source>
        <dbReference type="Proteomes" id="UP000175707"/>
    </source>
</evidence>